<dbReference type="PANTHER" id="PTHR38477">
    <property type="entry name" value="HYPOTHETICAL EXPORTED PROTEIN"/>
    <property type="match status" value="1"/>
</dbReference>
<dbReference type="RefSeq" id="WP_087212170.1">
    <property type="nucleotide sequence ID" value="NZ_JACSPP010000044.1"/>
</dbReference>
<sequence>MLRIFLIILMMVASVCSSVLCRSEEKKDAPQVKIVDRCLQLYHEMDLEGRVNYIAFRQAVTGYYRIGQRKREVLTLIDFSKPSTQERLYVFDMKQKKMLFSSVVAHGKNSGNIYATSFSNEDGSHKSSLGFYLTESTYQGRNGYSLLLEGLEKGINDRARQRAIVMHGAAYANPSVIRNGGRLGRSFGCPAVPQKLCRPIIDAIKGGSVMYIYAAKPSYLAQSSILHAEGQDREEAGISLEAALR</sequence>
<evidence type="ECO:0000313" key="2">
    <source>
        <dbReference type="EMBL" id="MBD8041242.1"/>
    </source>
</evidence>
<keyword evidence="1" id="KW-0732">Signal</keyword>
<reference evidence="2 3" key="1">
    <citation type="submission" date="2020-08" db="EMBL/GenBank/DDBJ databases">
        <title>A Genomic Blueprint of the Chicken Gut Microbiome.</title>
        <authorList>
            <person name="Gilroy R."/>
            <person name="Ravi A."/>
            <person name="Getino M."/>
            <person name="Pursley I."/>
            <person name="Horton D.L."/>
            <person name="Alikhan N.-F."/>
            <person name="Baker D."/>
            <person name="Gharbi K."/>
            <person name="Hall N."/>
            <person name="Watson M."/>
            <person name="Adriaenssens E.M."/>
            <person name="Foster-Nyarko E."/>
            <person name="Jarju S."/>
            <person name="Secka A."/>
            <person name="Antonio M."/>
            <person name="Oren A."/>
            <person name="Chaudhuri R."/>
            <person name="La Ragione R.M."/>
            <person name="Hildebrand F."/>
            <person name="Pallen M.J."/>
        </authorList>
    </citation>
    <scope>NUCLEOTIDE SEQUENCE [LARGE SCALE GENOMIC DNA]</scope>
    <source>
        <strain evidence="2 3">Sa1CVN1</strain>
    </source>
</reference>
<gene>
    <name evidence="2" type="ORF">H9625_12505</name>
</gene>
<proteinExistence type="predicted"/>
<dbReference type="InterPro" id="IPR032676">
    <property type="entry name" value="YkuD_2"/>
</dbReference>
<dbReference type="PANTHER" id="PTHR38477:SF1">
    <property type="entry name" value="MUREIN L,D-TRANSPEPTIDASE CATALYTIC DOMAIN FAMILY PROTEIN"/>
    <property type="match status" value="1"/>
</dbReference>
<accession>A0ABR8YAJ8</accession>
<dbReference type="Pfam" id="PF13645">
    <property type="entry name" value="YkuD_2"/>
    <property type="match status" value="1"/>
</dbReference>
<evidence type="ECO:0000256" key="1">
    <source>
        <dbReference type="SAM" id="SignalP"/>
    </source>
</evidence>
<feature type="chain" id="PRO_5046190752" evidence="1">
    <location>
        <begin position="22"/>
        <end position="245"/>
    </location>
</feature>
<feature type="signal peptide" evidence="1">
    <location>
        <begin position="1"/>
        <end position="21"/>
    </location>
</feature>
<dbReference type="Proteomes" id="UP000620874">
    <property type="component" value="Unassembled WGS sequence"/>
</dbReference>
<comment type="caution">
    <text evidence="2">The sequence shown here is derived from an EMBL/GenBank/DDBJ whole genome shotgun (WGS) entry which is preliminary data.</text>
</comment>
<evidence type="ECO:0000313" key="3">
    <source>
        <dbReference type="Proteomes" id="UP000620874"/>
    </source>
</evidence>
<keyword evidence="3" id="KW-1185">Reference proteome</keyword>
<protein>
    <submittedName>
        <fullName evidence="2">Murein L,D-transpeptidase catalytic domain family protein</fullName>
    </submittedName>
</protein>
<name>A0ABR8YAJ8_9BACT</name>
<dbReference type="EMBL" id="JACSPP010000044">
    <property type="protein sequence ID" value="MBD8041242.1"/>
    <property type="molecule type" value="Genomic_DNA"/>
</dbReference>
<organism evidence="2 3">
    <name type="scientific">Phocaeicola intestinalis</name>
    <dbReference type="NCBI Taxonomy" id="2762212"/>
    <lineage>
        <taxon>Bacteria</taxon>
        <taxon>Pseudomonadati</taxon>
        <taxon>Bacteroidota</taxon>
        <taxon>Bacteroidia</taxon>
        <taxon>Bacteroidales</taxon>
        <taxon>Bacteroidaceae</taxon>
        <taxon>Phocaeicola</taxon>
    </lineage>
</organism>